<evidence type="ECO:0000259" key="1">
    <source>
        <dbReference type="Pfam" id="PF14594"/>
    </source>
</evidence>
<accession>A0A8S5V2R7</accession>
<dbReference type="Pfam" id="PF14594">
    <property type="entry name" value="Sipho_Gp37"/>
    <property type="match status" value="1"/>
</dbReference>
<sequence>MTFTFADREADTAELTLPLTSLTSLLVPCDGVVLVGMRIGGRTHLSTPVKAEVTAGDDPSQAMVRVTTAGGWTLLDGELLPPSLDTPLNQQTTPEFDVNGPLESVVKRLLEVGVKRTKHPIVILQDQGRGPDVHVHGKWESVGDVIKDVLNKTGYRLDLTGWLPGDPPPQEDISLTRPSIIADVIPYEHREGLVWTVEAGDITDWSMTHTRSSATVGIVGFEVDDPAKRVYGTMTGPTSGSPWQTREAFKEYTEHKEIDDREPDPQRVWEGMENEGQMLINQSEGTVEADITVDIANLWQFNTDKTNSRSFDVGDWVEVHLPVLGRYTQLIKAVEVHVTPTDFTIRPIIGTPDTMDSDLYSNLANLHRRVDKLERS</sequence>
<feature type="domain" description="Gp28/Gp37-like" evidence="1">
    <location>
        <begin position="2"/>
        <end position="351"/>
    </location>
</feature>
<dbReference type="EMBL" id="BK016186">
    <property type="protein sequence ID" value="DAG01048.1"/>
    <property type="molecule type" value="Genomic_DNA"/>
</dbReference>
<name>A0A8S5V2R7_9CAUD</name>
<reference evidence="2" key="1">
    <citation type="journal article" date="2021" name="Proc. Natl. Acad. Sci. U.S.A.">
        <title>A Catalog of Tens of Thousands of Viruses from Human Metagenomes Reveals Hidden Associations with Chronic Diseases.</title>
        <authorList>
            <person name="Tisza M.J."/>
            <person name="Buck C.B."/>
        </authorList>
    </citation>
    <scope>NUCLEOTIDE SEQUENCE</scope>
    <source>
        <strain evidence="2">Ct6YY1</strain>
    </source>
</reference>
<proteinExistence type="predicted"/>
<organism evidence="2">
    <name type="scientific">Siphoviridae sp. ct6YY1</name>
    <dbReference type="NCBI Taxonomy" id="2825343"/>
    <lineage>
        <taxon>Viruses</taxon>
        <taxon>Duplodnaviria</taxon>
        <taxon>Heunggongvirae</taxon>
        <taxon>Uroviricota</taxon>
        <taxon>Caudoviricetes</taxon>
    </lineage>
</organism>
<protein>
    <recommendedName>
        <fullName evidence="1">Gp28/Gp37-like domain-containing protein</fullName>
    </recommendedName>
</protein>
<dbReference type="InterPro" id="IPR029432">
    <property type="entry name" value="Gp28/Gp37-like_dom"/>
</dbReference>
<evidence type="ECO:0000313" key="2">
    <source>
        <dbReference type="EMBL" id="DAG01048.1"/>
    </source>
</evidence>